<proteinExistence type="predicted"/>
<dbReference type="SUPFAM" id="SSF55315">
    <property type="entry name" value="L30e-like"/>
    <property type="match status" value="1"/>
</dbReference>
<evidence type="ECO:0000313" key="3">
    <source>
        <dbReference type="RefSeq" id="XP_010481155.1"/>
    </source>
</evidence>
<dbReference type="Gene3D" id="3.30.1330.30">
    <property type="match status" value="1"/>
</dbReference>
<dbReference type="InterPro" id="IPR005142">
    <property type="entry name" value="eRF1_3"/>
</dbReference>
<evidence type="ECO:0000313" key="2">
    <source>
        <dbReference type="Proteomes" id="UP000694864"/>
    </source>
</evidence>
<name>A0ABM0X5R6_CAMSA</name>
<dbReference type="PANTHER" id="PTHR10113">
    <property type="entry name" value="PEPTIDE CHAIN RELEASE FACTOR SUBUNIT 1"/>
    <property type="match status" value="1"/>
</dbReference>
<organism evidence="2 3">
    <name type="scientific">Camelina sativa</name>
    <name type="common">False flax</name>
    <name type="synonym">Myagrum sativum</name>
    <dbReference type="NCBI Taxonomy" id="90675"/>
    <lineage>
        <taxon>Eukaryota</taxon>
        <taxon>Viridiplantae</taxon>
        <taxon>Streptophyta</taxon>
        <taxon>Embryophyta</taxon>
        <taxon>Tracheophyta</taxon>
        <taxon>Spermatophyta</taxon>
        <taxon>Magnoliopsida</taxon>
        <taxon>eudicotyledons</taxon>
        <taxon>Gunneridae</taxon>
        <taxon>Pentapetalae</taxon>
        <taxon>rosids</taxon>
        <taxon>malvids</taxon>
        <taxon>Brassicales</taxon>
        <taxon>Brassicaceae</taxon>
        <taxon>Camelineae</taxon>
        <taxon>Camelina</taxon>
    </lineage>
</organism>
<feature type="domain" description="eRF1" evidence="1">
    <location>
        <begin position="29"/>
        <end position="153"/>
    </location>
</feature>
<reference evidence="3" key="2">
    <citation type="submission" date="2025-08" db="UniProtKB">
        <authorList>
            <consortium name="RefSeq"/>
        </authorList>
    </citation>
    <scope>IDENTIFICATION</scope>
    <source>
        <tissue evidence="3">Leaf</tissue>
    </source>
</reference>
<dbReference type="Proteomes" id="UP000694864">
    <property type="component" value="Chromosome 17"/>
</dbReference>
<evidence type="ECO:0000259" key="1">
    <source>
        <dbReference type="Pfam" id="PF03465"/>
    </source>
</evidence>
<dbReference type="GeneID" id="104759995"/>
<gene>
    <name evidence="3" type="primary">LOC104759995</name>
</gene>
<dbReference type="RefSeq" id="XP_010481155.1">
    <property type="nucleotide sequence ID" value="XM_010482853.1"/>
</dbReference>
<reference evidence="2" key="1">
    <citation type="journal article" date="2014" name="Nat. Commun.">
        <title>The emerging biofuel crop Camelina sativa retains a highly undifferentiated hexaploid genome structure.</title>
        <authorList>
            <person name="Kagale S."/>
            <person name="Koh C."/>
            <person name="Nixon J."/>
            <person name="Bollina V."/>
            <person name="Clarke W.E."/>
            <person name="Tuteja R."/>
            <person name="Spillane C."/>
            <person name="Robinson S.J."/>
            <person name="Links M.G."/>
            <person name="Clarke C."/>
            <person name="Higgins E.E."/>
            <person name="Huebert T."/>
            <person name="Sharpe A.G."/>
            <person name="Parkin I.A."/>
        </authorList>
    </citation>
    <scope>NUCLEOTIDE SEQUENCE [LARGE SCALE GENOMIC DNA]</scope>
    <source>
        <strain evidence="2">cv. DH55</strain>
    </source>
</reference>
<dbReference type="InterPro" id="IPR029064">
    <property type="entry name" value="Ribosomal_eL30-like_sf"/>
</dbReference>
<dbReference type="Pfam" id="PF03465">
    <property type="entry name" value="eRF1_3"/>
    <property type="match status" value="1"/>
</dbReference>
<protein>
    <submittedName>
        <fullName evidence="3">Eukaryotic peptide chain release factor subunit 1-1-like</fullName>
    </submittedName>
</protein>
<dbReference type="InterPro" id="IPR004403">
    <property type="entry name" value="Peptide_chain-rel_eRF1/aRF1"/>
</dbReference>
<keyword evidence="2" id="KW-1185">Reference proteome</keyword>
<accession>A0ABM0X5R6</accession>
<sequence length="173" mass="19775">MVKVDYGGLDGFNRAMNLSSDVLINLRFMIEKQMLQYFFHRLRSEEGMSFLGLDDSLKQLSNDDTIATLIVWEDLEVMVRVMRDSSGRRKVEVLGVESEARDEGWTLVEKSISLVYWLATNYTRDPFRLDIVSNSTAKGMQFCKGFNGIGGLLLNKRKDDGDDSHDDDDDDDE</sequence>